<accession>A0A2R6XYD8</accession>
<dbReference type="AlphaFoldDB" id="A0A2R6XYD8"/>
<comment type="caution">
    <text evidence="2">The sequence shown here is derived from an EMBL/GenBank/DDBJ whole genome shotgun (WGS) entry which is preliminary data.</text>
</comment>
<evidence type="ECO:0000313" key="2">
    <source>
        <dbReference type="EMBL" id="PTQ55438.1"/>
    </source>
</evidence>
<evidence type="ECO:0000313" key="3">
    <source>
        <dbReference type="Proteomes" id="UP000244338"/>
    </source>
</evidence>
<evidence type="ECO:0000256" key="1">
    <source>
        <dbReference type="SAM" id="Phobius"/>
    </source>
</evidence>
<keyword evidence="1" id="KW-0812">Transmembrane</keyword>
<organism evidence="2 3">
    <name type="scientific">Candidatus Carbonibacillus altaicus</name>
    <dbReference type="NCBI Taxonomy" id="2163959"/>
    <lineage>
        <taxon>Bacteria</taxon>
        <taxon>Bacillati</taxon>
        <taxon>Bacillota</taxon>
        <taxon>Bacilli</taxon>
        <taxon>Bacillales</taxon>
        <taxon>Candidatus Carbonibacillus</taxon>
    </lineage>
</organism>
<feature type="transmembrane region" description="Helical" evidence="1">
    <location>
        <begin position="172"/>
        <end position="195"/>
    </location>
</feature>
<reference evidence="3" key="1">
    <citation type="journal article" date="2018" name="Sci. Rep.">
        <title>Lignite coal burning seam in the remote Altai Mountains harbors a hydrogen-driven thermophilic microbial community.</title>
        <authorList>
            <person name="Kadnikov V.V."/>
            <person name="Mardanov A.V."/>
            <person name="Ivasenko D.A."/>
            <person name="Antsiferov D.V."/>
            <person name="Beletsky A.V."/>
            <person name="Karnachuk O.V."/>
            <person name="Ravin N.V."/>
        </authorList>
    </citation>
    <scope>NUCLEOTIDE SEQUENCE [LARGE SCALE GENOMIC DNA]</scope>
</reference>
<name>A0A2R6XYD8_9BACL</name>
<dbReference type="Proteomes" id="UP000244338">
    <property type="component" value="Unassembled WGS sequence"/>
</dbReference>
<protein>
    <submittedName>
        <fullName evidence="2">Uncharacterized protein</fullName>
    </submittedName>
</protein>
<feature type="transmembrane region" description="Helical" evidence="1">
    <location>
        <begin position="119"/>
        <end position="145"/>
    </location>
</feature>
<sequence>MAASWFFKNRTDLEQEVLAYRFRFGKRMALPFGLLTIASWLIYVTLDGWIMHPVIYWLTLALVLIWLVTVRFARSPESLWTPVLFALGFVFVEILSVEREAIRVLTLARFNHTIADYPVYLNVLGPILFFGTMLTLGTFLFYVLYGVYKAGRQTGVFDPETNPRSKSVSQGAARLTLILFTLWQIAFWGIGLYAVMRS</sequence>
<feature type="transmembrane region" description="Helical" evidence="1">
    <location>
        <begin position="28"/>
        <end position="46"/>
    </location>
</feature>
<feature type="transmembrane region" description="Helical" evidence="1">
    <location>
        <begin position="79"/>
        <end position="98"/>
    </location>
</feature>
<proteinExistence type="predicted"/>
<feature type="transmembrane region" description="Helical" evidence="1">
    <location>
        <begin position="53"/>
        <end position="73"/>
    </location>
</feature>
<dbReference type="EMBL" id="PEBX01000115">
    <property type="protein sequence ID" value="PTQ55438.1"/>
    <property type="molecule type" value="Genomic_DNA"/>
</dbReference>
<keyword evidence="1" id="KW-1133">Transmembrane helix</keyword>
<keyword evidence="1" id="KW-0472">Membrane</keyword>
<gene>
    <name evidence="2" type="ORF">BSOLF_2106</name>
</gene>